<gene>
    <name evidence="2" type="ORF">P5673_025601</name>
</gene>
<accession>A0AAD9UX10</accession>
<reference evidence="2" key="2">
    <citation type="journal article" date="2023" name="Science">
        <title>Genomic signatures of disease resistance in endangered staghorn corals.</title>
        <authorList>
            <person name="Vollmer S.V."/>
            <person name="Selwyn J.D."/>
            <person name="Despard B.A."/>
            <person name="Roesel C.L."/>
        </authorList>
    </citation>
    <scope>NUCLEOTIDE SEQUENCE</scope>
    <source>
        <strain evidence="2">K2</strain>
    </source>
</reference>
<evidence type="ECO:0000313" key="3">
    <source>
        <dbReference type="Proteomes" id="UP001249851"/>
    </source>
</evidence>
<dbReference type="AlphaFoldDB" id="A0AAD9UX10"/>
<evidence type="ECO:0000313" key="2">
    <source>
        <dbReference type="EMBL" id="KAK2553144.1"/>
    </source>
</evidence>
<evidence type="ECO:0000259" key="1">
    <source>
        <dbReference type="Pfam" id="PF07687"/>
    </source>
</evidence>
<dbReference type="InterPro" id="IPR052030">
    <property type="entry name" value="Peptidase_M20/M20A_hydrolases"/>
</dbReference>
<dbReference type="InterPro" id="IPR017439">
    <property type="entry name" value="Amidohydrolase"/>
</dbReference>
<sequence>MDARGGEILKQKAKEVIDIYSSELYDLNRCIWENPEFGFKERYAHEKLTTFLAKHGFDVTPHYTLDTAFRAVTGEDGGLTVGFISEYDALPEVGHACGHNLIAESGVAAALGLKIALESVNQKPKVKIVVFGTPAEEGGGGKALMIENGCFKDIDICMMVHPAPVDVLKPTILARDNVKVTFRGHAAHAAAFPWEGINALDAAVMAYTSISMLRQQMKPTWRVHGIVSEGGVKPNIIPDRSQLLYSLRAPSIKELNDLKEKVANCCEVSVEWDPQRYLDVVSNNTLAELYQSNARTLGVEFHGADFTASTDMGNVSHVVPSIHPMYSINTTAPNHSHAFTTAAATEVANQKTLVASKVMAMTAIDVLCDSDVIAKLLLAFQLQIDVIRYAKEAIDSNSAELYDLNKKIWENPELCFKEKYAHSQLTEFLAAHGFDVTPHYTMDTAFRAETGENGGLTIGLICEYDALPEVGHACGHNLIAESGVAAALGLKIALEGVTKKTKVKIVLLGTPAEEGGGGKVLMIKSGCFKDIDFCMMVHPSPIDLLKPIHLAIETVTVTYKGFAAHAAAFPYEGINALDAAVLAYNSISALRQQMKPTWRVHGIITEGGVKPNIIPDRAQLNYYIRAPADEELKVLKGKIINCFQAAAKATGCQVAIEWDPMRYSSMDTNPTLADLYKANAESLGVKYDKSAQAEGRGSTDMGNVSHVVPATHILYAIDTEAGNHSHAFTAAAATEAAHNKTLIASKAMAMTAIDVICDPELLKQIKKEFKKSDPATS</sequence>
<protein>
    <submittedName>
        <fullName evidence="2">Xaa-Arg dipeptidase</fullName>
    </submittedName>
</protein>
<dbReference type="PANTHER" id="PTHR30575:SF0">
    <property type="entry name" value="XAA-ARG DIPEPTIDASE"/>
    <property type="match status" value="1"/>
</dbReference>
<dbReference type="GO" id="GO:0016805">
    <property type="term" value="F:dipeptidase activity"/>
    <property type="evidence" value="ECO:0007669"/>
    <property type="project" value="TreeGrafter"/>
</dbReference>
<name>A0AAD9UX10_ACRCE</name>
<dbReference type="FunFam" id="3.30.70.360:FF:000004">
    <property type="entry name" value="Peptidase M20 domain-containing protein 2"/>
    <property type="match status" value="2"/>
</dbReference>
<dbReference type="SUPFAM" id="SSF55031">
    <property type="entry name" value="Bacterial exopeptidase dimerisation domain"/>
    <property type="match status" value="2"/>
</dbReference>
<organism evidence="2 3">
    <name type="scientific">Acropora cervicornis</name>
    <name type="common">Staghorn coral</name>
    <dbReference type="NCBI Taxonomy" id="6130"/>
    <lineage>
        <taxon>Eukaryota</taxon>
        <taxon>Metazoa</taxon>
        <taxon>Cnidaria</taxon>
        <taxon>Anthozoa</taxon>
        <taxon>Hexacorallia</taxon>
        <taxon>Scleractinia</taxon>
        <taxon>Astrocoeniina</taxon>
        <taxon>Acroporidae</taxon>
        <taxon>Acropora</taxon>
    </lineage>
</organism>
<dbReference type="EMBL" id="JARQWQ010000080">
    <property type="protein sequence ID" value="KAK2553144.1"/>
    <property type="molecule type" value="Genomic_DNA"/>
</dbReference>
<dbReference type="Gene3D" id="3.40.630.10">
    <property type="entry name" value="Zn peptidases"/>
    <property type="match status" value="2"/>
</dbReference>
<dbReference type="NCBIfam" id="TIGR01891">
    <property type="entry name" value="amidohydrolases"/>
    <property type="match status" value="2"/>
</dbReference>
<dbReference type="Pfam" id="PF01546">
    <property type="entry name" value="Peptidase_M20"/>
    <property type="match status" value="2"/>
</dbReference>
<dbReference type="PANTHER" id="PTHR30575">
    <property type="entry name" value="PEPTIDASE M20"/>
    <property type="match status" value="1"/>
</dbReference>
<dbReference type="Gene3D" id="3.30.70.360">
    <property type="match status" value="2"/>
</dbReference>
<dbReference type="Proteomes" id="UP001249851">
    <property type="component" value="Unassembled WGS sequence"/>
</dbReference>
<comment type="caution">
    <text evidence="2">The sequence shown here is derived from an EMBL/GenBank/DDBJ whole genome shotgun (WGS) entry which is preliminary data.</text>
</comment>
<dbReference type="InterPro" id="IPR011650">
    <property type="entry name" value="Peptidase_M20_dimer"/>
</dbReference>
<dbReference type="InterPro" id="IPR002933">
    <property type="entry name" value="Peptidase_M20"/>
</dbReference>
<keyword evidence="3" id="KW-1185">Reference proteome</keyword>
<dbReference type="InterPro" id="IPR036264">
    <property type="entry name" value="Bact_exopeptidase_dim_dom"/>
</dbReference>
<feature type="domain" description="Peptidase M20 dimerisation" evidence="1">
    <location>
        <begin position="554"/>
        <end position="648"/>
    </location>
</feature>
<reference evidence="2" key="1">
    <citation type="journal article" date="2023" name="G3 (Bethesda)">
        <title>Whole genome assembly and annotation of the endangered Caribbean coral Acropora cervicornis.</title>
        <authorList>
            <person name="Selwyn J.D."/>
            <person name="Vollmer S.V."/>
        </authorList>
    </citation>
    <scope>NUCLEOTIDE SEQUENCE</scope>
    <source>
        <strain evidence="2">K2</strain>
    </source>
</reference>
<dbReference type="Pfam" id="PF07687">
    <property type="entry name" value="M20_dimer"/>
    <property type="match status" value="2"/>
</dbReference>
<proteinExistence type="predicted"/>
<feature type="domain" description="Peptidase M20 dimerisation" evidence="1">
    <location>
        <begin position="178"/>
        <end position="267"/>
    </location>
</feature>
<dbReference type="CDD" id="cd05672">
    <property type="entry name" value="M20_ACY1L2-like"/>
    <property type="match status" value="2"/>
</dbReference>
<dbReference type="SUPFAM" id="SSF53187">
    <property type="entry name" value="Zn-dependent exopeptidases"/>
    <property type="match status" value="2"/>
</dbReference>